<evidence type="ECO:0000256" key="1">
    <source>
        <dbReference type="SAM" id="Coils"/>
    </source>
</evidence>
<comment type="caution">
    <text evidence="3">The sequence shown here is derived from an EMBL/GenBank/DDBJ whole genome shotgun (WGS) entry which is preliminary data.</text>
</comment>
<name>A0A814ABT2_9BILA</name>
<dbReference type="GO" id="GO:0003723">
    <property type="term" value="F:RNA binding"/>
    <property type="evidence" value="ECO:0007669"/>
    <property type="project" value="InterPro"/>
</dbReference>
<dbReference type="InterPro" id="IPR028271">
    <property type="entry name" value="RAMAC"/>
</dbReference>
<keyword evidence="1" id="KW-0175">Coiled coil</keyword>
<organism evidence="3 6">
    <name type="scientific">Adineta steineri</name>
    <dbReference type="NCBI Taxonomy" id="433720"/>
    <lineage>
        <taxon>Eukaryota</taxon>
        <taxon>Metazoa</taxon>
        <taxon>Spiralia</taxon>
        <taxon>Gnathifera</taxon>
        <taxon>Rotifera</taxon>
        <taxon>Eurotatoria</taxon>
        <taxon>Bdelloidea</taxon>
        <taxon>Adinetida</taxon>
        <taxon>Adinetidae</taxon>
        <taxon>Adineta</taxon>
    </lineage>
</organism>
<feature type="compositionally biased region" description="Basic and acidic residues" evidence="2">
    <location>
        <begin position="103"/>
        <end position="121"/>
    </location>
</feature>
<dbReference type="GO" id="GO:0031533">
    <property type="term" value="C:mRNA capping enzyme complex"/>
    <property type="evidence" value="ECO:0007669"/>
    <property type="project" value="InterPro"/>
</dbReference>
<evidence type="ECO:0000256" key="2">
    <source>
        <dbReference type="SAM" id="MobiDB-lite"/>
    </source>
</evidence>
<accession>A0A814ABT2</accession>
<evidence type="ECO:0000313" key="3">
    <source>
        <dbReference type="EMBL" id="CAF0910821.1"/>
    </source>
</evidence>
<reference evidence="3" key="1">
    <citation type="submission" date="2021-02" db="EMBL/GenBank/DDBJ databases">
        <authorList>
            <person name="Nowell W R."/>
        </authorList>
    </citation>
    <scope>NUCLEOTIDE SEQUENCE</scope>
</reference>
<dbReference type="Pfam" id="PF15320">
    <property type="entry name" value="RAM"/>
    <property type="match status" value="1"/>
</dbReference>
<evidence type="ECO:0000313" key="5">
    <source>
        <dbReference type="Proteomes" id="UP000663832"/>
    </source>
</evidence>
<dbReference type="OrthoDB" id="10043752at2759"/>
<dbReference type="AlphaFoldDB" id="A0A814ABT2"/>
<feature type="region of interest" description="Disordered" evidence="2">
    <location>
        <begin position="34"/>
        <end position="121"/>
    </location>
</feature>
<protein>
    <submittedName>
        <fullName evidence="3">Uncharacterized protein</fullName>
    </submittedName>
</protein>
<dbReference type="GO" id="GO:0106005">
    <property type="term" value="P:RNA 5'-cap (guanine-N7)-methylation"/>
    <property type="evidence" value="ECO:0007669"/>
    <property type="project" value="InterPro"/>
</dbReference>
<evidence type="ECO:0000313" key="6">
    <source>
        <dbReference type="Proteomes" id="UP000663877"/>
    </source>
</evidence>
<dbReference type="EMBL" id="CAJNOI010000039">
    <property type="protein sequence ID" value="CAF0910821.1"/>
    <property type="molecule type" value="Genomic_DNA"/>
</dbReference>
<dbReference type="Proteomes" id="UP000663877">
    <property type="component" value="Unassembled WGS sequence"/>
</dbReference>
<sequence>MTNSNINQNNDSCARQLEELNKLFTNRYTEKDEEFIEMTKGSQTPPTMEDWGPDRVSYRPQQSGNGNQRRHFSNPRQDYGNQRQQHRYYSNNNRQQNRYSSNDNREYRDRSRSPPYRDTRR</sequence>
<feature type="compositionally biased region" description="Low complexity" evidence="2">
    <location>
        <begin position="81"/>
        <end position="102"/>
    </location>
</feature>
<keyword evidence="5" id="KW-1185">Reference proteome</keyword>
<feature type="coiled-coil region" evidence="1">
    <location>
        <begin position="3"/>
        <end position="34"/>
    </location>
</feature>
<evidence type="ECO:0000313" key="4">
    <source>
        <dbReference type="EMBL" id="CAF1396918.1"/>
    </source>
</evidence>
<gene>
    <name evidence="3" type="ORF">BJG266_LOCUS10990</name>
    <name evidence="4" type="ORF">QVE165_LOCUS36534</name>
</gene>
<dbReference type="EMBL" id="CAJNOM010000368">
    <property type="protein sequence ID" value="CAF1396918.1"/>
    <property type="molecule type" value="Genomic_DNA"/>
</dbReference>
<dbReference type="Proteomes" id="UP000663832">
    <property type="component" value="Unassembled WGS sequence"/>
</dbReference>
<proteinExistence type="predicted"/>